<dbReference type="OrthoDB" id="6493944at2759"/>
<accession>A0A8J9Y4E0</accession>
<proteinExistence type="predicted"/>
<evidence type="ECO:0000313" key="1">
    <source>
        <dbReference type="EMBL" id="CAH0718404.1"/>
    </source>
</evidence>
<dbReference type="AlphaFoldDB" id="A0A8J9Y4E0"/>
<feature type="non-terminal residue" evidence="1">
    <location>
        <position position="71"/>
    </location>
</feature>
<gene>
    <name evidence="1" type="ORF">BINO364_LOCUS4899</name>
</gene>
<dbReference type="Proteomes" id="UP000838878">
    <property type="component" value="Chromosome 13"/>
</dbReference>
<sequence length="71" mass="7492">MSDLILLILNKIETEIVYTATNCLGGVVDSMYGCTPGGPGFEFRVGPSLVIESFCIVSLNNSPIAYGADTC</sequence>
<dbReference type="EMBL" id="OV170233">
    <property type="protein sequence ID" value="CAH0718404.1"/>
    <property type="molecule type" value="Genomic_DNA"/>
</dbReference>
<organism evidence="1 2">
    <name type="scientific">Brenthis ino</name>
    <name type="common">lesser marbled fritillary</name>
    <dbReference type="NCBI Taxonomy" id="405034"/>
    <lineage>
        <taxon>Eukaryota</taxon>
        <taxon>Metazoa</taxon>
        <taxon>Ecdysozoa</taxon>
        <taxon>Arthropoda</taxon>
        <taxon>Hexapoda</taxon>
        <taxon>Insecta</taxon>
        <taxon>Pterygota</taxon>
        <taxon>Neoptera</taxon>
        <taxon>Endopterygota</taxon>
        <taxon>Lepidoptera</taxon>
        <taxon>Glossata</taxon>
        <taxon>Ditrysia</taxon>
        <taxon>Papilionoidea</taxon>
        <taxon>Nymphalidae</taxon>
        <taxon>Heliconiinae</taxon>
        <taxon>Argynnini</taxon>
        <taxon>Brenthis</taxon>
    </lineage>
</organism>
<protein>
    <submittedName>
        <fullName evidence="1">Uncharacterized protein</fullName>
    </submittedName>
</protein>
<keyword evidence="2" id="KW-1185">Reference proteome</keyword>
<name>A0A8J9Y4E0_9NEOP</name>
<evidence type="ECO:0000313" key="2">
    <source>
        <dbReference type="Proteomes" id="UP000838878"/>
    </source>
</evidence>
<reference evidence="1" key="1">
    <citation type="submission" date="2021-12" db="EMBL/GenBank/DDBJ databases">
        <authorList>
            <person name="Martin H S."/>
        </authorList>
    </citation>
    <scope>NUCLEOTIDE SEQUENCE</scope>
</reference>